<dbReference type="AlphaFoldDB" id="A0A371RG57"/>
<dbReference type="FunCoup" id="A0A371RG57">
    <property type="interactions" value="455"/>
</dbReference>
<dbReference type="PANTHER" id="PTHR11101">
    <property type="entry name" value="PHOSPHATE TRANSPORTER"/>
    <property type="match status" value="1"/>
</dbReference>
<sequence length="343" mass="36053">MELFLPALAAILLFALTFTNGANDVSKAIATLAGAGVTTVQRAVLWGTIWTVAGSLFGLVWGHALIKNISSSIYVESHDFVLAVAVSVILAPALWVALATWRKWPVSTTHAVVGGLVGVGLIAYGANAIDWETLGKKIALPLLASPLMAIVLAYSLTPLLERVAHRFHADGDDDPLTEGARKPRLTVDHLHWLTSGLLSFSRGLNDTPKLIAITLPVLMLSPGEVPVWTYLWAATAMGAGSYLAGRRITKVLGFDVTKLSHAQGFAANLISTVLVLGASRLGLPVSTTHVSSSSIIGLGLVNKRGVNMKTVRAMVLAWIITLPAAALFAILSYSALAALTGSA</sequence>
<evidence type="ECO:0000256" key="1">
    <source>
        <dbReference type="ARBA" id="ARBA00004141"/>
    </source>
</evidence>
<evidence type="ECO:0000256" key="2">
    <source>
        <dbReference type="ARBA" id="ARBA00022448"/>
    </source>
</evidence>
<keyword evidence="4 6" id="KW-1133">Transmembrane helix</keyword>
<evidence type="ECO:0000256" key="6">
    <source>
        <dbReference type="SAM" id="Phobius"/>
    </source>
</evidence>
<reference evidence="7 8" key="1">
    <citation type="submission" date="2018-08" db="EMBL/GenBank/DDBJ databases">
        <title>Parvularcula sp. SM1705, isolated from surface water of the South Sea China.</title>
        <authorList>
            <person name="Sun L."/>
        </authorList>
    </citation>
    <scope>NUCLEOTIDE SEQUENCE [LARGE SCALE GENOMIC DNA]</scope>
    <source>
        <strain evidence="7 8">SM1705</strain>
    </source>
</reference>
<keyword evidence="3 6" id="KW-0812">Transmembrane</keyword>
<organism evidence="7 8">
    <name type="scientific">Parvularcula marina</name>
    <dbReference type="NCBI Taxonomy" id="2292771"/>
    <lineage>
        <taxon>Bacteria</taxon>
        <taxon>Pseudomonadati</taxon>
        <taxon>Pseudomonadota</taxon>
        <taxon>Alphaproteobacteria</taxon>
        <taxon>Parvularculales</taxon>
        <taxon>Parvularculaceae</taxon>
        <taxon>Parvularcula</taxon>
    </lineage>
</organism>
<evidence type="ECO:0000313" key="7">
    <source>
        <dbReference type="EMBL" id="RFB04430.1"/>
    </source>
</evidence>
<feature type="transmembrane region" description="Helical" evidence="6">
    <location>
        <begin position="45"/>
        <end position="66"/>
    </location>
</feature>
<keyword evidence="5 6" id="KW-0472">Membrane</keyword>
<dbReference type="GO" id="GO:0016020">
    <property type="term" value="C:membrane"/>
    <property type="evidence" value="ECO:0007669"/>
    <property type="project" value="UniProtKB-SubCell"/>
</dbReference>
<evidence type="ECO:0000256" key="5">
    <source>
        <dbReference type="ARBA" id="ARBA00023136"/>
    </source>
</evidence>
<gene>
    <name evidence="7" type="ORF">DX908_03480</name>
</gene>
<dbReference type="PANTHER" id="PTHR11101:SF80">
    <property type="entry name" value="PHOSPHATE TRANSPORTER"/>
    <property type="match status" value="1"/>
</dbReference>
<accession>A0A371RG57</accession>
<dbReference type="GO" id="GO:0005315">
    <property type="term" value="F:phosphate transmembrane transporter activity"/>
    <property type="evidence" value="ECO:0007669"/>
    <property type="project" value="InterPro"/>
</dbReference>
<dbReference type="EMBL" id="QUQO01000001">
    <property type="protein sequence ID" value="RFB04430.1"/>
    <property type="molecule type" value="Genomic_DNA"/>
</dbReference>
<dbReference type="GO" id="GO:0035435">
    <property type="term" value="P:phosphate ion transmembrane transport"/>
    <property type="evidence" value="ECO:0007669"/>
    <property type="project" value="TreeGrafter"/>
</dbReference>
<comment type="caution">
    <text evidence="7">The sequence shown here is derived from an EMBL/GenBank/DDBJ whole genome shotgun (WGS) entry which is preliminary data.</text>
</comment>
<evidence type="ECO:0000256" key="3">
    <source>
        <dbReference type="ARBA" id="ARBA00022692"/>
    </source>
</evidence>
<evidence type="ECO:0000313" key="8">
    <source>
        <dbReference type="Proteomes" id="UP000264589"/>
    </source>
</evidence>
<dbReference type="InterPro" id="IPR001204">
    <property type="entry name" value="Phos_transporter"/>
</dbReference>
<keyword evidence="8" id="KW-1185">Reference proteome</keyword>
<keyword evidence="2" id="KW-0813">Transport</keyword>
<feature type="transmembrane region" description="Helical" evidence="6">
    <location>
        <begin position="138"/>
        <end position="157"/>
    </location>
</feature>
<name>A0A371RG57_9PROT</name>
<feature type="transmembrane region" description="Helical" evidence="6">
    <location>
        <begin position="78"/>
        <end position="98"/>
    </location>
</feature>
<comment type="subcellular location">
    <subcellularLocation>
        <location evidence="1">Membrane</location>
        <topology evidence="1">Multi-pass membrane protein</topology>
    </subcellularLocation>
</comment>
<protein>
    <submittedName>
        <fullName evidence="7">Inorganic phosphate transporter</fullName>
    </submittedName>
</protein>
<dbReference type="OrthoDB" id="9779554at2"/>
<feature type="transmembrane region" description="Helical" evidence="6">
    <location>
        <begin position="104"/>
        <end position="126"/>
    </location>
</feature>
<dbReference type="Pfam" id="PF01384">
    <property type="entry name" value="PHO4"/>
    <property type="match status" value="1"/>
</dbReference>
<proteinExistence type="predicted"/>
<feature type="transmembrane region" description="Helical" evidence="6">
    <location>
        <begin position="315"/>
        <end position="339"/>
    </location>
</feature>
<dbReference type="Proteomes" id="UP000264589">
    <property type="component" value="Unassembled WGS sequence"/>
</dbReference>
<dbReference type="RefSeq" id="WP_116391063.1">
    <property type="nucleotide sequence ID" value="NZ_QUQO01000001.1"/>
</dbReference>
<evidence type="ECO:0000256" key="4">
    <source>
        <dbReference type="ARBA" id="ARBA00022989"/>
    </source>
</evidence>
<dbReference type="InParanoid" id="A0A371RG57"/>